<accession>A0A2C6L5T2</accession>
<dbReference type="InterPro" id="IPR000571">
    <property type="entry name" value="Znf_CCCH"/>
</dbReference>
<evidence type="ECO:0000313" key="8">
    <source>
        <dbReference type="Proteomes" id="UP000221165"/>
    </source>
</evidence>
<dbReference type="EMBL" id="MIGC01001477">
    <property type="protein sequence ID" value="PHJ22793.1"/>
    <property type="molecule type" value="Genomic_DNA"/>
</dbReference>
<keyword evidence="1 4" id="KW-0479">Metal-binding</keyword>
<feature type="compositionally biased region" description="Basic and acidic residues" evidence="5">
    <location>
        <begin position="291"/>
        <end position="301"/>
    </location>
</feature>
<dbReference type="GO" id="GO:0008270">
    <property type="term" value="F:zinc ion binding"/>
    <property type="evidence" value="ECO:0007669"/>
    <property type="project" value="UniProtKB-KW"/>
</dbReference>
<evidence type="ECO:0000256" key="1">
    <source>
        <dbReference type="ARBA" id="ARBA00022723"/>
    </source>
</evidence>
<feature type="compositionally biased region" description="Polar residues" evidence="5">
    <location>
        <begin position="335"/>
        <end position="344"/>
    </location>
</feature>
<feature type="region of interest" description="Disordered" evidence="5">
    <location>
        <begin position="264"/>
        <end position="383"/>
    </location>
</feature>
<proteinExistence type="predicted"/>
<name>A0A2C6L5T2_9APIC</name>
<evidence type="ECO:0000256" key="4">
    <source>
        <dbReference type="PROSITE-ProRule" id="PRU00723"/>
    </source>
</evidence>
<sequence length="566" mass="60807">MSSANPGSSLHRAKASPGFSCASPAAPATFLSPCKPVRTPIKCGRYLQARLTKTRFCKYLLERGTCGAGSACAYAHSEAELVPKPDLRKTKLCYAFLANKCKLGDACSYAHTSEELREVRRLILPLAEEASNAEPNCSPYVEYVSPAAAPRLDREETACSPGQPDTSKRGLFIPLLNRQVLGTRTRSRERGDSTPETPLLTDHPQLTAAFEHSAYTQAVKTPVFAGPTSDAPVLPASDPRCECVPGDSHLTLIVACCGMEHSKALGASRPTGTKADMGDRGSGATSAVSRDSSRPKQDPAVKAKTASSPGSGPAPRPTNNSAAGRQAKEPGDSTAAKNGTSRSTNTEKPERDAKSNEPSRGPGSRTPAGLPHTPPPLKAGVERLPPHSEEDLLRGLTLQAIWSENVEVTSLMNAALKIARLSPVASDADWNEAYQNFLQLFGMSKARLARQKSILQARQCDLESVLAGERSMRDAVMECDKAVAEAQCRLVKAKRHRRNHEQYETLATEVAKTASVADVEVVQGEELERKAKADKKVKSLEEQIARRQRQTEVVLKAAADLLQASQ</sequence>
<protein>
    <submittedName>
        <fullName evidence="7">Zinc finger (Ccch type) motif-containing protein</fullName>
    </submittedName>
</protein>
<comment type="caution">
    <text evidence="7">The sequence shown here is derived from an EMBL/GenBank/DDBJ whole genome shotgun (WGS) entry which is preliminary data.</text>
</comment>
<evidence type="ECO:0000313" key="7">
    <source>
        <dbReference type="EMBL" id="PHJ22793.1"/>
    </source>
</evidence>
<reference evidence="7 8" key="1">
    <citation type="journal article" date="2017" name="Int. J. Parasitol.">
        <title>The genome of the protozoan parasite Cystoisospora suis and a reverse vaccinology approach to identify vaccine candidates.</title>
        <authorList>
            <person name="Palmieri N."/>
            <person name="Shrestha A."/>
            <person name="Ruttkowski B."/>
            <person name="Beck T."/>
            <person name="Vogl C."/>
            <person name="Tomley F."/>
            <person name="Blake D.P."/>
            <person name="Joachim A."/>
        </authorList>
    </citation>
    <scope>NUCLEOTIDE SEQUENCE [LARGE SCALE GENOMIC DNA]</scope>
    <source>
        <strain evidence="7 8">Wien I</strain>
    </source>
</reference>
<dbReference type="Pfam" id="PF00642">
    <property type="entry name" value="zf-CCCH"/>
    <property type="match status" value="1"/>
</dbReference>
<feature type="zinc finger region" description="C3H1-type" evidence="4">
    <location>
        <begin position="87"/>
        <end position="114"/>
    </location>
</feature>
<dbReference type="Gene3D" id="4.10.1000.10">
    <property type="entry name" value="Zinc finger, CCCH-type"/>
    <property type="match status" value="2"/>
</dbReference>
<evidence type="ECO:0000256" key="2">
    <source>
        <dbReference type="ARBA" id="ARBA00022771"/>
    </source>
</evidence>
<feature type="zinc finger region" description="C3H1-type" evidence="4">
    <location>
        <begin position="51"/>
        <end position="79"/>
    </location>
</feature>
<feature type="domain" description="C3H1-type" evidence="6">
    <location>
        <begin position="51"/>
        <end position="79"/>
    </location>
</feature>
<dbReference type="SUPFAM" id="SSF90229">
    <property type="entry name" value="CCCH zinc finger"/>
    <property type="match status" value="2"/>
</dbReference>
<dbReference type="VEuPathDB" id="ToxoDB:CSUI_003359"/>
<dbReference type="OrthoDB" id="205166at2759"/>
<evidence type="ECO:0000256" key="3">
    <source>
        <dbReference type="ARBA" id="ARBA00022833"/>
    </source>
</evidence>
<dbReference type="SMART" id="SM00356">
    <property type="entry name" value="ZnF_C3H1"/>
    <property type="match status" value="2"/>
</dbReference>
<keyword evidence="8" id="KW-1185">Reference proteome</keyword>
<dbReference type="GeneID" id="94426768"/>
<dbReference type="InterPro" id="IPR036855">
    <property type="entry name" value="Znf_CCCH_sf"/>
</dbReference>
<dbReference type="RefSeq" id="XP_067924470.1">
    <property type="nucleotide sequence ID" value="XM_068063557.1"/>
</dbReference>
<feature type="compositionally biased region" description="Basic and acidic residues" evidence="5">
    <location>
        <begin position="345"/>
        <end position="357"/>
    </location>
</feature>
<evidence type="ECO:0000259" key="6">
    <source>
        <dbReference type="PROSITE" id="PS50103"/>
    </source>
</evidence>
<feature type="domain" description="C3H1-type" evidence="6">
    <location>
        <begin position="87"/>
        <end position="114"/>
    </location>
</feature>
<keyword evidence="3 4" id="KW-0862">Zinc</keyword>
<gene>
    <name evidence="7" type="ORF">CSUI_003359</name>
</gene>
<keyword evidence="2 4" id="KW-0863">Zinc-finger</keyword>
<organism evidence="7 8">
    <name type="scientific">Cystoisospora suis</name>
    <dbReference type="NCBI Taxonomy" id="483139"/>
    <lineage>
        <taxon>Eukaryota</taxon>
        <taxon>Sar</taxon>
        <taxon>Alveolata</taxon>
        <taxon>Apicomplexa</taxon>
        <taxon>Conoidasida</taxon>
        <taxon>Coccidia</taxon>
        <taxon>Eucoccidiorida</taxon>
        <taxon>Eimeriorina</taxon>
        <taxon>Sarcocystidae</taxon>
        <taxon>Cystoisospora</taxon>
    </lineage>
</organism>
<feature type="non-terminal residue" evidence="7">
    <location>
        <position position="566"/>
    </location>
</feature>
<dbReference type="AlphaFoldDB" id="A0A2C6L5T2"/>
<feature type="region of interest" description="Disordered" evidence="5">
    <location>
        <begin position="182"/>
        <end position="204"/>
    </location>
</feature>
<evidence type="ECO:0000256" key="5">
    <source>
        <dbReference type="SAM" id="MobiDB-lite"/>
    </source>
</evidence>
<dbReference type="PROSITE" id="PS50103">
    <property type="entry name" value="ZF_C3H1"/>
    <property type="match status" value="2"/>
</dbReference>
<dbReference type="Proteomes" id="UP000221165">
    <property type="component" value="Unassembled WGS sequence"/>
</dbReference>